<dbReference type="OrthoDB" id="9775544at2"/>
<proteinExistence type="predicted"/>
<evidence type="ECO:0000313" key="11">
    <source>
        <dbReference type="Proteomes" id="UP000321638"/>
    </source>
</evidence>
<evidence type="ECO:0000256" key="6">
    <source>
        <dbReference type="SAM" id="MobiDB-lite"/>
    </source>
</evidence>
<dbReference type="Proteomes" id="UP000321638">
    <property type="component" value="Unassembled WGS sequence"/>
</dbReference>
<dbReference type="PANTHER" id="PTHR30287:SF1">
    <property type="entry name" value="INNER MEMBRANE PROTEIN"/>
    <property type="match status" value="1"/>
</dbReference>
<feature type="transmembrane region" description="Helical" evidence="7">
    <location>
        <begin position="354"/>
        <end position="376"/>
    </location>
</feature>
<feature type="transmembrane region" description="Helical" evidence="7">
    <location>
        <begin position="396"/>
        <end position="416"/>
    </location>
</feature>
<feature type="transmembrane region" description="Helical" evidence="7">
    <location>
        <begin position="516"/>
        <end position="538"/>
    </location>
</feature>
<dbReference type="InterPro" id="IPR038766">
    <property type="entry name" value="Membrane_comp_ABC_pdt"/>
</dbReference>
<dbReference type="PANTHER" id="PTHR30287">
    <property type="entry name" value="MEMBRANE COMPONENT OF PREDICTED ABC SUPERFAMILY METABOLITE UPTAKE TRANSPORTER"/>
    <property type="match status" value="1"/>
</dbReference>
<evidence type="ECO:0000256" key="2">
    <source>
        <dbReference type="ARBA" id="ARBA00022475"/>
    </source>
</evidence>
<name>A0A5C8PAA6_9HYPH</name>
<comment type="subcellular location">
    <subcellularLocation>
        <location evidence="1">Cell membrane</location>
        <topology evidence="1">Multi-pass membrane protein</topology>
    </subcellularLocation>
</comment>
<evidence type="ECO:0000256" key="3">
    <source>
        <dbReference type="ARBA" id="ARBA00022692"/>
    </source>
</evidence>
<feature type="transmembrane region" description="Helical" evidence="7">
    <location>
        <begin position="302"/>
        <end position="322"/>
    </location>
</feature>
<feature type="transmembrane region" description="Helical" evidence="7">
    <location>
        <begin position="755"/>
        <end position="778"/>
    </location>
</feature>
<gene>
    <name evidence="10" type="ORF">FHP25_35650</name>
</gene>
<feature type="domain" description="ABC3 transporter permease C-terminal" evidence="8">
    <location>
        <begin position="305"/>
        <end position="423"/>
    </location>
</feature>
<keyword evidence="3 7" id="KW-0812">Transmembrane</keyword>
<feature type="transmembrane region" description="Helical" evidence="7">
    <location>
        <begin position="444"/>
        <end position="462"/>
    </location>
</feature>
<dbReference type="AlphaFoldDB" id="A0A5C8PAA6"/>
<dbReference type="EMBL" id="VDUZ01000064">
    <property type="protein sequence ID" value="TXL70171.1"/>
    <property type="molecule type" value="Genomic_DNA"/>
</dbReference>
<reference evidence="10 11" key="1">
    <citation type="submission" date="2019-06" db="EMBL/GenBank/DDBJ databases">
        <title>New taxonomy in bacterial strain CC-CFT640, isolated from vineyard.</title>
        <authorList>
            <person name="Lin S.-Y."/>
            <person name="Tsai C.-F."/>
            <person name="Young C.-C."/>
        </authorList>
    </citation>
    <scope>NUCLEOTIDE SEQUENCE [LARGE SCALE GENOMIC DNA]</scope>
    <source>
        <strain evidence="10 11">CC-CFT640</strain>
    </source>
</reference>
<evidence type="ECO:0000313" key="10">
    <source>
        <dbReference type="EMBL" id="TXL70171.1"/>
    </source>
</evidence>
<evidence type="ECO:0000259" key="9">
    <source>
        <dbReference type="Pfam" id="PF12704"/>
    </source>
</evidence>
<feature type="domain" description="ABC3 transporter permease C-terminal" evidence="8">
    <location>
        <begin position="759"/>
        <end position="871"/>
    </location>
</feature>
<protein>
    <submittedName>
        <fullName evidence="10">FtsX-like permease family protein</fullName>
    </submittedName>
</protein>
<dbReference type="Pfam" id="PF12704">
    <property type="entry name" value="MacB_PCD"/>
    <property type="match status" value="1"/>
</dbReference>
<dbReference type="InterPro" id="IPR025857">
    <property type="entry name" value="MacB_PCD"/>
</dbReference>
<feature type="transmembrane region" description="Helical" evidence="7">
    <location>
        <begin position="846"/>
        <end position="869"/>
    </location>
</feature>
<dbReference type="GO" id="GO:0005886">
    <property type="term" value="C:plasma membrane"/>
    <property type="evidence" value="ECO:0007669"/>
    <property type="project" value="UniProtKB-SubCell"/>
</dbReference>
<evidence type="ECO:0000256" key="4">
    <source>
        <dbReference type="ARBA" id="ARBA00022989"/>
    </source>
</evidence>
<keyword evidence="5 7" id="KW-0472">Membrane</keyword>
<accession>A0A5C8PAA6</accession>
<organism evidence="10 11">
    <name type="scientific">Vineibacter terrae</name>
    <dbReference type="NCBI Taxonomy" id="2586908"/>
    <lineage>
        <taxon>Bacteria</taxon>
        <taxon>Pseudomonadati</taxon>
        <taxon>Pseudomonadota</taxon>
        <taxon>Alphaproteobacteria</taxon>
        <taxon>Hyphomicrobiales</taxon>
        <taxon>Vineibacter</taxon>
    </lineage>
</organism>
<keyword evidence="11" id="KW-1185">Reference proteome</keyword>
<dbReference type="InterPro" id="IPR003838">
    <property type="entry name" value="ABC3_permease_C"/>
</dbReference>
<evidence type="ECO:0000256" key="7">
    <source>
        <dbReference type="SAM" id="Phobius"/>
    </source>
</evidence>
<dbReference type="Pfam" id="PF02687">
    <property type="entry name" value="FtsX"/>
    <property type="match status" value="2"/>
</dbReference>
<keyword evidence="2" id="KW-1003">Cell membrane</keyword>
<feature type="region of interest" description="Disordered" evidence="6">
    <location>
        <begin position="1"/>
        <end position="31"/>
    </location>
</feature>
<feature type="domain" description="MacB-like periplasmic core" evidence="9">
    <location>
        <begin position="64"/>
        <end position="234"/>
    </location>
</feature>
<evidence type="ECO:0000259" key="8">
    <source>
        <dbReference type="Pfam" id="PF02687"/>
    </source>
</evidence>
<feature type="transmembrane region" description="Helical" evidence="7">
    <location>
        <begin position="808"/>
        <end position="834"/>
    </location>
</feature>
<feature type="transmembrane region" description="Helical" evidence="7">
    <location>
        <begin position="61"/>
        <end position="81"/>
    </location>
</feature>
<evidence type="ECO:0000256" key="5">
    <source>
        <dbReference type="ARBA" id="ARBA00023136"/>
    </source>
</evidence>
<sequence length="880" mass="93615">MSDQSRLSGAESDRSYPSPSHRAAHDGPLPLPARAGRGEVASWRLAARIAVRELRTGLAGFRLFLACLALGVAAIAGILSMSRAVEEGLRADARLLLGGDVAVTQSYRPITAEQRAALAEGATQVTDWIEMRGMARADTQGARPSLVQIKAVDTNYPLAGRLELVGGGDVEALLKPRDGVFGAVMEEIGLRRLGIAVGDEIRVGDATLEVRGIIAREPDRGLGLFGIGPRLMMARDALPRTGLLQPGSLMTYEYRVLLPAGTAYRPWIGDLQRRFPEAGWRVRGLNDAGNGLRAWVDRLTQYLALIGLAALLVGGVGVGNAVDSFLRARSRTIAILKCLGAPAGLVTRIYFLQLAMLASVGVAIGLVVGALLPYAAQGAMGDLLPVQARVALYVRPLASAAVFGLLVATLFALWPLMRARHVPASTLMRGAVATDEPRPGWRDALLILGMVAGLAAFTVMTAPDRRIAIWFVAGAIGAFIAFPLLARLVMALARLAGRPRSAALRLALANIHRPGAPTPTVMLSLGLGLTVLVATALIEGNLQNQIGQRLPKDAPAFFVVDLQPDQVERFRDQLQAQHVQRIEQVPMLRGRISRIAGKPVRELAIPQNARWAVESDRGLTYATTVPEGSKVVAGQWWPADYSGPALISFDAELARAFGIGVGDNITINILGREVEARIANLRHIDWGTLGMNFTFIFAPGTLEKAPQTFLATVYANGSTEEAAYKAITDSFTNVTVVRVKDALEIAAQILGNIGLAARVVGVVGIVAGLLVLAGAMLATQRRRVHDTVVMKVLGATSGRVLRVFTYEFAALGLVTALAATGAGTLAAWLVVRFVMALDWTFLPEVAVVTAFGAMVLTLAFGLAGAVNALRQRPLGLLRNE</sequence>
<evidence type="ECO:0000256" key="1">
    <source>
        <dbReference type="ARBA" id="ARBA00004651"/>
    </source>
</evidence>
<feature type="transmembrane region" description="Helical" evidence="7">
    <location>
        <begin position="468"/>
        <end position="495"/>
    </location>
</feature>
<keyword evidence="4 7" id="KW-1133">Transmembrane helix</keyword>
<comment type="caution">
    <text evidence="10">The sequence shown here is derived from an EMBL/GenBank/DDBJ whole genome shotgun (WGS) entry which is preliminary data.</text>
</comment>